<gene>
    <name evidence="2" type="primary">ehaG</name>
    <name evidence="2" type="ordered locus">MK0471</name>
</gene>
<evidence type="ECO:0000313" key="2">
    <source>
        <dbReference type="EMBL" id="AAM01686.1"/>
    </source>
</evidence>
<dbReference type="RefSeq" id="WP_011018841.1">
    <property type="nucleotide sequence ID" value="NC_003551.1"/>
</dbReference>
<feature type="transmembrane region" description="Helical" evidence="1">
    <location>
        <begin position="182"/>
        <end position="200"/>
    </location>
</feature>
<feature type="transmembrane region" description="Helical" evidence="1">
    <location>
        <begin position="111"/>
        <end position="144"/>
    </location>
</feature>
<dbReference type="FunCoup" id="Q8TY35">
    <property type="interactions" value="1"/>
</dbReference>
<dbReference type="GeneID" id="1477774"/>
<reference evidence="2 3" key="1">
    <citation type="journal article" date="2002" name="Proc. Natl. Acad. Sci. U.S.A.">
        <title>The complete genome of hyperthermophile Methanopyrus kandleri AV19 and monophyly of archaeal methanogens.</title>
        <authorList>
            <person name="Slesarev A.I."/>
            <person name="Mezhevaya K.V."/>
            <person name="Makarova K.S."/>
            <person name="Polushin N.N."/>
            <person name="Shcherbinina O.V."/>
            <person name="Shakhova V.V."/>
            <person name="Belova G.I."/>
            <person name="Aravind L."/>
            <person name="Natale D.A."/>
            <person name="Rogozin I.B."/>
            <person name="Tatusov R.L."/>
            <person name="Wolf Y.I."/>
            <person name="Stetter K.O."/>
            <person name="Malykh A.G."/>
            <person name="Koonin E.V."/>
            <person name="Kozyavkin S.A."/>
        </authorList>
    </citation>
    <scope>NUCLEOTIDE SEQUENCE [LARGE SCALE GENOMIC DNA]</scope>
    <source>
        <strain evidence="3">AV19 / DSM 6324 / JCM 9639 / NBRC 100938</strain>
    </source>
</reference>
<dbReference type="PATRIC" id="fig|190192.8.peg.501"/>
<dbReference type="PaxDb" id="190192-MK0471"/>
<keyword evidence="1" id="KW-0812">Transmembrane</keyword>
<dbReference type="PIRSF" id="PIRSF019136">
    <property type="entry name" value="EhaG"/>
    <property type="match status" value="1"/>
</dbReference>
<evidence type="ECO:0000256" key="1">
    <source>
        <dbReference type="SAM" id="Phobius"/>
    </source>
</evidence>
<keyword evidence="3" id="KW-1185">Reference proteome</keyword>
<dbReference type="STRING" id="190192.MK0471"/>
<dbReference type="KEGG" id="mka:MK0471"/>
<dbReference type="AlphaFoldDB" id="Q8TY35"/>
<feature type="transmembrane region" description="Helical" evidence="1">
    <location>
        <begin position="14"/>
        <end position="35"/>
    </location>
</feature>
<keyword evidence="1" id="KW-1133">Transmembrane helix</keyword>
<dbReference type="InterPro" id="IPR011311">
    <property type="entry name" value="Prd_NiFe_hyd_3_EhaG"/>
</dbReference>
<organism evidence="2 3">
    <name type="scientific">Methanopyrus kandleri (strain AV19 / DSM 6324 / JCM 9639 / NBRC 100938)</name>
    <dbReference type="NCBI Taxonomy" id="190192"/>
    <lineage>
        <taxon>Archaea</taxon>
        <taxon>Methanobacteriati</taxon>
        <taxon>Methanobacteriota</taxon>
        <taxon>Methanomada group</taxon>
        <taxon>Methanopyri</taxon>
        <taxon>Methanopyrales</taxon>
        <taxon>Methanopyraceae</taxon>
        <taxon>Methanopyrus</taxon>
    </lineage>
</organism>
<evidence type="ECO:0000313" key="3">
    <source>
        <dbReference type="Proteomes" id="UP000001826"/>
    </source>
</evidence>
<dbReference type="Proteomes" id="UP000001826">
    <property type="component" value="Chromosome"/>
</dbReference>
<dbReference type="InterPro" id="IPR019212">
    <property type="entry name" value="EhaG-like"/>
</dbReference>
<name>Q8TY35_METKA</name>
<protein>
    <submittedName>
        <fullName evidence="2">Uncharacterized membrane protein, conserved in archaea</fullName>
    </submittedName>
</protein>
<dbReference type="InParanoid" id="Q8TY35"/>
<proteinExistence type="predicted"/>
<accession>Q8TY35</accession>
<keyword evidence="1" id="KW-0472">Membrane</keyword>
<dbReference type="HOGENOM" id="CLU_1369520_0_0_2"/>
<feature type="transmembrane region" description="Helical" evidence="1">
    <location>
        <begin position="156"/>
        <end position="176"/>
    </location>
</feature>
<dbReference type="Pfam" id="PF09878">
    <property type="entry name" value="EhaG"/>
    <property type="match status" value="1"/>
</dbReference>
<dbReference type="EMBL" id="AE009439">
    <property type="protein sequence ID" value="AAM01686.1"/>
    <property type="molecule type" value="Genomic_DNA"/>
</dbReference>
<dbReference type="EnsemblBacteria" id="AAM01686">
    <property type="protein sequence ID" value="AAM01686"/>
    <property type="gene ID" value="MK0471"/>
</dbReference>
<sequence length="225" mass="23836">MIVPHVVPEITVKMYHVAVAAGIAVGLIAAVDIAADRNPLNRLTMTDALEVGSLTLLASVGTDLAECLILPGLVVGLAELIATAEVLVARYTDGDSLPEFEPLDMEVLRTAPTAIMIGLVVYGVLLTGFTGGAVAGSGAAFYLFSRANRPHYEEWRGMESISGIGWAFWVAGFSTFFLHPKAWLLALILAGTGGILVKVGPKLTLLGYAMGYDVRAGARRRVPER</sequence>